<name>A0A1G2QY87_9BACT</name>
<proteinExistence type="predicted"/>
<dbReference type="STRING" id="1802448.A2672_00455"/>
<dbReference type="AlphaFoldDB" id="A0A1G2QY87"/>
<dbReference type="EMBL" id="MHTT01000028">
    <property type="protein sequence ID" value="OHA64791.1"/>
    <property type="molecule type" value="Genomic_DNA"/>
</dbReference>
<gene>
    <name evidence="2" type="ORF">A2672_00455</name>
</gene>
<accession>A0A1G2QY87</accession>
<keyword evidence="1" id="KW-0175">Coiled coil</keyword>
<evidence type="ECO:0000313" key="3">
    <source>
        <dbReference type="Proteomes" id="UP000178065"/>
    </source>
</evidence>
<reference evidence="2 3" key="1">
    <citation type="journal article" date="2016" name="Nat. Commun.">
        <title>Thousands of microbial genomes shed light on interconnected biogeochemical processes in an aquifer system.</title>
        <authorList>
            <person name="Anantharaman K."/>
            <person name="Brown C.T."/>
            <person name="Hug L.A."/>
            <person name="Sharon I."/>
            <person name="Castelle C.J."/>
            <person name="Probst A.J."/>
            <person name="Thomas B.C."/>
            <person name="Singh A."/>
            <person name="Wilkins M.J."/>
            <person name="Karaoz U."/>
            <person name="Brodie E.L."/>
            <person name="Williams K.H."/>
            <person name="Hubbard S.S."/>
            <person name="Banfield J.F."/>
        </authorList>
    </citation>
    <scope>NUCLEOTIDE SEQUENCE [LARGE SCALE GENOMIC DNA]</scope>
</reference>
<evidence type="ECO:0000256" key="1">
    <source>
        <dbReference type="SAM" id="Coils"/>
    </source>
</evidence>
<comment type="caution">
    <text evidence="2">The sequence shown here is derived from an EMBL/GenBank/DDBJ whole genome shotgun (WGS) entry which is preliminary data.</text>
</comment>
<organism evidence="2 3">
    <name type="scientific">Candidatus Wildermuthbacteria bacterium RIFCSPHIGHO2_01_FULL_49_22b</name>
    <dbReference type="NCBI Taxonomy" id="1802448"/>
    <lineage>
        <taxon>Bacteria</taxon>
        <taxon>Candidatus Wildermuthiibacteriota</taxon>
    </lineage>
</organism>
<dbReference type="Proteomes" id="UP000178065">
    <property type="component" value="Unassembled WGS sequence"/>
</dbReference>
<sequence length="157" mass="17902">MSMEEPRFFNKGAWKGVVIAVIAVAASQFVLAWQYYRLEEKRLPVIEQQLAEQRQEMERQAAKEAVVLFLDAWKEGDAVLAQRYLTENAVLQEQGGMFSLQQGFSDYAIVKIEKLEKGGFRAQVEKQTEQGLPKQVEVLLVRKILDAYYVDSVEIAG</sequence>
<feature type="coiled-coil region" evidence="1">
    <location>
        <begin position="36"/>
        <end position="63"/>
    </location>
</feature>
<evidence type="ECO:0000313" key="2">
    <source>
        <dbReference type="EMBL" id="OHA64791.1"/>
    </source>
</evidence>
<protein>
    <submittedName>
        <fullName evidence="2">Uncharacterized protein</fullName>
    </submittedName>
</protein>